<evidence type="ECO:0000256" key="3">
    <source>
        <dbReference type="ARBA" id="ARBA00023242"/>
    </source>
</evidence>
<dbReference type="InterPro" id="IPR045180">
    <property type="entry name" value="La_dom_prot"/>
</dbReference>
<feature type="region of interest" description="Disordered" evidence="5">
    <location>
        <begin position="371"/>
        <end position="455"/>
    </location>
</feature>
<dbReference type="SMART" id="SM00360">
    <property type="entry name" value="RRM"/>
    <property type="match status" value="2"/>
</dbReference>
<dbReference type="PROSITE" id="PS50102">
    <property type="entry name" value="RRM"/>
    <property type="match status" value="1"/>
</dbReference>
<dbReference type="Gene3D" id="1.10.10.10">
    <property type="entry name" value="Winged helix-like DNA-binding domain superfamily/Winged helix DNA-binding domain"/>
    <property type="match status" value="1"/>
</dbReference>
<feature type="compositionally biased region" description="Low complexity" evidence="5">
    <location>
        <begin position="10"/>
        <end position="25"/>
    </location>
</feature>
<feature type="compositionally biased region" description="Basic and acidic residues" evidence="5">
    <location>
        <begin position="26"/>
        <end position="44"/>
    </location>
</feature>
<dbReference type="CDD" id="cd12291">
    <property type="entry name" value="RRM1_La"/>
    <property type="match status" value="1"/>
</dbReference>
<feature type="domain" description="XRRM" evidence="8">
    <location>
        <begin position="267"/>
        <end position="391"/>
    </location>
</feature>
<feature type="compositionally biased region" description="Basic and acidic residues" evidence="5">
    <location>
        <begin position="440"/>
        <end position="449"/>
    </location>
</feature>
<keyword evidence="2 4" id="KW-0694">RNA-binding</keyword>
<evidence type="ECO:0000259" key="7">
    <source>
        <dbReference type="PROSITE" id="PS50961"/>
    </source>
</evidence>
<dbReference type="InterPro" id="IPR036388">
    <property type="entry name" value="WH-like_DNA-bd_sf"/>
</dbReference>
<name>A0ABM1BQB2_LIMPO</name>
<dbReference type="InterPro" id="IPR006630">
    <property type="entry name" value="La_HTH"/>
</dbReference>
<dbReference type="SUPFAM" id="SSF54928">
    <property type="entry name" value="RNA-binding domain, RBD"/>
    <property type="match status" value="1"/>
</dbReference>
<evidence type="ECO:0000256" key="4">
    <source>
        <dbReference type="PROSITE-ProRule" id="PRU00332"/>
    </source>
</evidence>
<sequence>MGIEEESKTSEVQGESSSQENSNNPEENKNVEEDVKDTEAQKNPTELESKIIRQVEYYFGDFNLVKDRFLQEQIKQDDGWIPLETMVKFNRLKILSTDFEVIRKALEKSPTQLLQISEDGNKIRRDPSKPLPEKTKSYQDEMMSRTAYAKGFPRNTRLDDILEFFESYGKVENVVMRRFPNSPSFRGSVFATFDRKEDAEKFVAAKDIKFKNISLLRQMNVDYKKRKETEYQERLKKKEEKEKLKENQAREEEDDDNDNDQEFDEEEIVKGCVIKLSGLAKNISRMDIKEVFNPHATVAYVEYNIEDPEAFVRFAEEGVATFAVEKVLTGEGDDKKLVICDTELKYEVLEGEEEQQYWKRFAKTRAAWKKNIQKNNSSSRGRRGFGRKRGGGSGRRGRGPRGGRQFNQEDRNGKEEAKLKTTEQKSPIKTETTETSEGEPPAKRLRAENSETSVD</sequence>
<keyword evidence="9" id="KW-1185">Reference proteome</keyword>
<dbReference type="Pfam" id="PF08777">
    <property type="entry name" value="RRM_3"/>
    <property type="match status" value="1"/>
</dbReference>
<dbReference type="PANTHER" id="PTHR22792:SF166">
    <property type="entry name" value="LUPUS LA PROTEIN HOMOLOG"/>
    <property type="match status" value="1"/>
</dbReference>
<feature type="compositionally biased region" description="Basic and acidic residues" evidence="5">
    <location>
        <begin position="407"/>
        <end position="432"/>
    </location>
</feature>
<evidence type="ECO:0000313" key="10">
    <source>
        <dbReference type="RefSeq" id="XP_013786603.1"/>
    </source>
</evidence>
<dbReference type="CDD" id="cd08028">
    <property type="entry name" value="LARP_3"/>
    <property type="match status" value="1"/>
</dbReference>
<organism evidence="9 10">
    <name type="scientific">Limulus polyphemus</name>
    <name type="common">Atlantic horseshoe crab</name>
    <dbReference type="NCBI Taxonomy" id="6850"/>
    <lineage>
        <taxon>Eukaryota</taxon>
        <taxon>Metazoa</taxon>
        <taxon>Ecdysozoa</taxon>
        <taxon>Arthropoda</taxon>
        <taxon>Chelicerata</taxon>
        <taxon>Merostomata</taxon>
        <taxon>Xiphosura</taxon>
        <taxon>Limulidae</taxon>
        <taxon>Limulus</taxon>
    </lineage>
</organism>
<dbReference type="Gene3D" id="3.30.70.330">
    <property type="match status" value="2"/>
</dbReference>
<reference evidence="10" key="1">
    <citation type="submission" date="2025-08" db="UniProtKB">
        <authorList>
            <consortium name="RefSeq"/>
        </authorList>
    </citation>
    <scope>IDENTIFICATION</scope>
    <source>
        <tissue evidence="10">Muscle</tissue>
    </source>
</reference>
<dbReference type="InterPro" id="IPR035979">
    <property type="entry name" value="RBD_domain_sf"/>
</dbReference>
<gene>
    <name evidence="10" type="primary">LOC106470585</name>
</gene>
<feature type="domain" description="HTH La-type RNA-binding" evidence="7">
    <location>
        <begin position="41"/>
        <end position="133"/>
    </location>
</feature>
<dbReference type="PROSITE" id="PS50961">
    <property type="entry name" value="HTH_LA"/>
    <property type="match status" value="1"/>
</dbReference>
<feature type="region of interest" description="Disordered" evidence="5">
    <location>
        <begin position="239"/>
        <end position="262"/>
    </location>
</feature>
<dbReference type="SUPFAM" id="SSF46785">
    <property type="entry name" value="Winged helix' DNA-binding domain"/>
    <property type="match status" value="1"/>
</dbReference>
<feature type="compositionally biased region" description="Basic and acidic residues" evidence="5">
    <location>
        <begin position="239"/>
        <end position="250"/>
    </location>
</feature>
<evidence type="ECO:0000313" key="9">
    <source>
        <dbReference type="Proteomes" id="UP000694941"/>
    </source>
</evidence>
<dbReference type="PRINTS" id="PR00302">
    <property type="entry name" value="LUPUSLA"/>
</dbReference>
<comment type="subcellular location">
    <subcellularLocation>
        <location evidence="1">Nucleus</location>
    </subcellularLocation>
</comment>
<dbReference type="PROSITE" id="PS51939">
    <property type="entry name" value="XRRM"/>
    <property type="match status" value="1"/>
</dbReference>
<evidence type="ECO:0000256" key="1">
    <source>
        <dbReference type="ARBA" id="ARBA00004123"/>
    </source>
</evidence>
<keyword evidence="3" id="KW-0539">Nucleus</keyword>
<feature type="domain" description="RRM" evidence="6">
    <location>
        <begin position="145"/>
        <end position="226"/>
    </location>
</feature>
<dbReference type="Pfam" id="PF00076">
    <property type="entry name" value="RRM_1"/>
    <property type="match status" value="1"/>
</dbReference>
<feature type="compositionally biased region" description="Basic residues" evidence="5">
    <location>
        <begin position="380"/>
        <end position="401"/>
    </location>
</feature>
<accession>A0ABM1BQB2</accession>
<dbReference type="InterPro" id="IPR012677">
    <property type="entry name" value="Nucleotide-bd_a/b_plait_sf"/>
</dbReference>
<evidence type="ECO:0000256" key="2">
    <source>
        <dbReference type="ARBA" id="ARBA00022884"/>
    </source>
</evidence>
<feature type="region of interest" description="Disordered" evidence="5">
    <location>
        <begin position="1"/>
        <end position="44"/>
    </location>
</feature>
<dbReference type="InterPro" id="IPR036390">
    <property type="entry name" value="WH_DNA-bd_sf"/>
</dbReference>
<dbReference type="SMART" id="SM00715">
    <property type="entry name" value="LA"/>
    <property type="match status" value="1"/>
</dbReference>
<dbReference type="Proteomes" id="UP000694941">
    <property type="component" value="Unplaced"/>
</dbReference>
<proteinExistence type="predicted"/>
<protein>
    <submittedName>
        <fullName evidence="10">La protein homolog</fullName>
    </submittedName>
</protein>
<dbReference type="PANTHER" id="PTHR22792">
    <property type="entry name" value="LUPUS LA PROTEIN-RELATED"/>
    <property type="match status" value="1"/>
</dbReference>
<dbReference type="InterPro" id="IPR002344">
    <property type="entry name" value="Lupus_La"/>
</dbReference>
<dbReference type="InterPro" id="IPR000504">
    <property type="entry name" value="RRM_dom"/>
</dbReference>
<dbReference type="GeneID" id="106470585"/>
<evidence type="ECO:0000259" key="6">
    <source>
        <dbReference type="PROSITE" id="PS50102"/>
    </source>
</evidence>
<dbReference type="Pfam" id="PF05383">
    <property type="entry name" value="La"/>
    <property type="match status" value="1"/>
</dbReference>
<evidence type="ECO:0000259" key="8">
    <source>
        <dbReference type="PROSITE" id="PS51939"/>
    </source>
</evidence>
<feature type="compositionally biased region" description="Acidic residues" evidence="5">
    <location>
        <begin position="251"/>
        <end position="262"/>
    </location>
</feature>
<dbReference type="InterPro" id="IPR014886">
    <property type="entry name" value="La_xRRM"/>
</dbReference>
<evidence type="ECO:0000256" key="5">
    <source>
        <dbReference type="SAM" id="MobiDB-lite"/>
    </source>
</evidence>
<dbReference type="RefSeq" id="XP_013786603.1">
    <property type="nucleotide sequence ID" value="XM_013931149.2"/>
</dbReference>